<protein>
    <recommendedName>
        <fullName evidence="4">DUF2127 domain-containing protein</fullName>
    </recommendedName>
</protein>
<evidence type="ECO:0000256" key="1">
    <source>
        <dbReference type="SAM" id="Phobius"/>
    </source>
</evidence>
<accession>A0ABX4GZ27</accession>
<keyword evidence="1" id="KW-0472">Membrane</keyword>
<reference evidence="2 3" key="1">
    <citation type="submission" date="2017-07" db="EMBL/GenBank/DDBJ databases">
        <title>Isolation and whole genome analysis of endospore-forming bacteria from heroin.</title>
        <authorList>
            <person name="Kalinowski J."/>
            <person name="Ahrens B."/>
            <person name="Al-Dilaimi A."/>
            <person name="Winkler A."/>
            <person name="Wibberg D."/>
            <person name="Schleenbecker U."/>
            <person name="Ruckert C."/>
            <person name="Wolfel R."/>
            <person name="Grass G."/>
        </authorList>
    </citation>
    <scope>NUCLEOTIDE SEQUENCE [LARGE SCALE GENOMIC DNA]</scope>
    <source>
        <strain evidence="2 3">7517-1</strain>
    </source>
</reference>
<organism evidence="2 3">
    <name type="scientific">Terribacillus saccharophilus</name>
    <dbReference type="NCBI Taxonomy" id="361277"/>
    <lineage>
        <taxon>Bacteria</taxon>
        <taxon>Bacillati</taxon>
        <taxon>Bacillota</taxon>
        <taxon>Bacilli</taxon>
        <taxon>Bacillales</taxon>
        <taxon>Bacillaceae</taxon>
        <taxon>Terribacillus</taxon>
    </lineage>
</organism>
<proteinExistence type="predicted"/>
<gene>
    <name evidence="2" type="ORF">CHH48_08990</name>
</gene>
<feature type="transmembrane region" description="Helical" evidence="1">
    <location>
        <begin position="43"/>
        <end position="64"/>
    </location>
</feature>
<dbReference type="Proteomes" id="UP000216852">
    <property type="component" value="Unassembled WGS sequence"/>
</dbReference>
<name>A0ABX4GZ27_9BACI</name>
<comment type="caution">
    <text evidence="2">The sequence shown here is derived from an EMBL/GenBank/DDBJ whole genome shotgun (WGS) entry which is preliminary data.</text>
</comment>
<evidence type="ECO:0008006" key="4">
    <source>
        <dbReference type="Google" id="ProtNLM"/>
    </source>
</evidence>
<keyword evidence="1" id="KW-0812">Transmembrane</keyword>
<keyword evidence="3" id="KW-1185">Reference proteome</keyword>
<evidence type="ECO:0000313" key="2">
    <source>
        <dbReference type="EMBL" id="PAE00127.1"/>
    </source>
</evidence>
<keyword evidence="1" id="KW-1133">Transmembrane helix</keyword>
<sequence>MIDSCTLEESFNHVRKNGIFCIYIVVYLVICKEIVIIHLMEVIVISAIDWVIIGVILIGLIVWLTSGRVFYMLVYFALFSLGSLIYRLSNNHSLADAFFSSLGLVDILVIVITSALLIEKLKDNKS</sequence>
<feature type="transmembrane region" description="Helical" evidence="1">
    <location>
        <begin position="98"/>
        <end position="118"/>
    </location>
</feature>
<dbReference type="EMBL" id="NPBJ01000016">
    <property type="protein sequence ID" value="PAE00127.1"/>
    <property type="molecule type" value="Genomic_DNA"/>
</dbReference>
<feature type="transmembrane region" description="Helical" evidence="1">
    <location>
        <begin position="20"/>
        <end position="37"/>
    </location>
</feature>
<evidence type="ECO:0000313" key="3">
    <source>
        <dbReference type="Proteomes" id="UP000216852"/>
    </source>
</evidence>
<feature type="transmembrane region" description="Helical" evidence="1">
    <location>
        <begin position="69"/>
        <end position="86"/>
    </location>
</feature>